<dbReference type="Proteomes" id="UP000009257">
    <property type="component" value="Chromosome"/>
</dbReference>
<evidence type="ECO:0000256" key="1">
    <source>
        <dbReference type="SAM" id="Phobius"/>
    </source>
</evidence>
<feature type="transmembrane region" description="Helical" evidence="1">
    <location>
        <begin position="190"/>
        <end position="207"/>
    </location>
</feature>
<feature type="transmembrane region" description="Helical" evidence="1">
    <location>
        <begin position="107"/>
        <end position="128"/>
    </location>
</feature>
<keyword evidence="1" id="KW-0812">Transmembrane</keyword>
<feature type="transmembrane region" description="Helical" evidence="1">
    <location>
        <begin position="363"/>
        <end position="379"/>
    </location>
</feature>
<feature type="transmembrane region" description="Helical" evidence="1">
    <location>
        <begin position="391"/>
        <end position="408"/>
    </location>
</feature>
<protein>
    <submittedName>
        <fullName evidence="2">Uncharacterized protein</fullName>
    </submittedName>
</protein>
<evidence type="ECO:0000313" key="2">
    <source>
        <dbReference type="EMBL" id="AEM73393.1"/>
    </source>
</evidence>
<keyword evidence="1" id="KW-0472">Membrane</keyword>
<feature type="transmembrane region" description="Helical" evidence="1">
    <location>
        <begin position="339"/>
        <end position="357"/>
    </location>
</feature>
<feature type="transmembrane region" description="Helical" evidence="1">
    <location>
        <begin position="167"/>
        <end position="184"/>
    </location>
</feature>
<dbReference type="HOGENOM" id="CLU_672096_0_0_9"/>
<feature type="transmembrane region" description="Helical" evidence="1">
    <location>
        <begin position="273"/>
        <end position="295"/>
    </location>
</feature>
<dbReference type="KEGG" id="clc:Calla_0741"/>
<feature type="transmembrane region" description="Helical" evidence="1">
    <location>
        <begin position="21"/>
        <end position="39"/>
    </location>
</feature>
<evidence type="ECO:0000313" key="3">
    <source>
        <dbReference type="Proteomes" id="UP000009257"/>
    </source>
</evidence>
<accession>G2PTS5</accession>
<gene>
    <name evidence="2" type="ORF">Calla_0741</name>
</gene>
<name>G2PTS5_9FIRM</name>
<dbReference type="EMBL" id="CP003001">
    <property type="protein sequence ID" value="AEM73393.1"/>
    <property type="molecule type" value="Genomic_DNA"/>
</dbReference>
<feature type="transmembrane region" description="Helical" evidence="1">
    <location>
        <begin position="301"/>
        <end position="318"/>
    </location>
</feature>
<organism evidence="2 3">
    <name type="scientific">Caldicellulosiruptor acetigenus 6A</name>
    <dbReference type="NCBI Taxonomy" id="632516"/>
    <lineage>
        <taxon>Bacteria</taxon>
        <taxon>Bacillati</taxon>
        <taxon>Bacillota</taxon>
        <taxon>Bacillota incertae sedis</taxon>
        <taxon>Caldicellulosiruptorales</taxon>
        <taxon>Caldicellulosiruptoraceae</taxon>
        <taxon>Caldicellulosiruptor</taxon>
    </lineage>
</organism>
<dbReference type="RefSeq" id="WP_014042236.1">
    <property type="nucleotide sequence ID" value="NC_015949.1"/>
</dbReference>
<dbReference type="AlphaFoldDB" id="G2PTS5"/>
<reference evidence="2 3" key="1">
    <citation type="submission" date="2011-08" db="EMBL/GenBank/DDBJ databases">
        <title>Complete sequence of Caldicellulosiruptor lactoaceticus 6A.</title>
        <authorList>
            <consortium name="US DOE Joint Genome Institute"/>
            <person name="Lucas S."/>
            <person name="Han J."/>
            <person name="Lapidus A."/>
            <person name="Cheng J.-F."/>
            <person name="Goodwin L."/>
            <person name="Pitluck S."/>
            <person name="Peters L."/>
            <person name="Davenport K."/>
            <person name="Detter J.C."/>
            <person name="Han C."/>
            <person name="Tapia R."/>
            <person name="Land M."/>
            <person name="Hauser L."/>
            <person name="Kyrpides N."/>
            <person name="Ivanova N."/>
            <person name="Ovchinnikova G."/>
            <person name="Pagani I."/>
            <person name="Blumer-Schuette S.E."/>
            <person name="Kelly R.M."/>
            <person name="Woyke T."/>
        </authorList>
    </citation>
    <scope>NUCLEOTIDE SEQUENCE [LARGE SCALE GENOMIC DNA]</scope>
    <source>
        <strain evidence="2 3">6A</strain>
    </source>
</reference>
<sequence length="409" mass="48893">MLKILAVELKDKWYFFVQTIKRLWFIIAMIIAFFIVGDIEQVQITPNIDWFSHTIENRYFDLIFIALFFVLKTFLTNNSNLYIHYPSFVYFGSHKTYYLPFKLIQRYISYTISRGILFYLLSQMIGVFFNHSVYLNHIFLLLFSLFVVDIFSEVIKFGCMFSMHSRFYLLKILALLIVIGSVVLEKVWVVFFAIPTLFFLFIRNINIQKFLNYSKLIYKTNVSFVKNDWSTLIMIAEEYSRLFKNTETKSCELILKFPYNIFLKELLLIKRNFISQLCFLFIVIIVGVVLISYFSLNTQKYVYFIVHSIILINLLLIHSIDTKKHIYFYMHHLKNSQQISLSIVTTSINITANLMILVFVHPIWYYKIICFLILDTFLLATKRIFWQKEKLMLPIFVVVIVLQLLILHY</sequence>
<feature type="transmembrane region" description="Helical" evidence="1">
    <location>
        <begin position="59"/>
        <end position="75"/>
    </location>
</feature>
<keyword evidence="1" id="KW-1133">Transmembrane helix</keyword>
<proteinExistence type="predicted"/>
<feature type="transmembrane region" description="Helical" evidence="1">
    <location>
        <begin position="134"/>
        <end position="155"/>
    </location>
</feature>